<dbReference type="InterPro" id="IPR008915">
    <property type="entry name" value="Peptidase_M50"/>
</dbReference>
<evidence type="ECO:0000313" key="15">
    <source>
        <dbReference type="Proteomes" id="UP001596472"/>
    </source>
</evidence>
<evidence type="ECO:0000256" key="12">
    <source>
        <dbReference type="SAM" id="Phobius"/>
    </source>
</evidence>
<evidence type="ECO:0000256" key="1">
    <source>
        <dbReference type="ARBA" id="ARBA00001947"/>
    </source>
</evidence>
<keyword evidence="8" id="KW-0862">Zinc</keyword>
<dbReference type="PANTHER" id="PTHR39188">
    <property type="entry name" value="MEMBRANE-ASSOCIATED ZINC METALLOPROTEASE M50B"/>
    <property type="match status" value="1"/>
</dbReference>
<reference evidence="15" key="1">
    <citation type="journal article" date="2019" name="Int. J. Syst. Evol. Microbiol.">
        <title>The Global Catalogue of Microorganisms (GCM) 10K type strain sequencing project: providing services to taxonomists for standard genome sequencing and annotation.</title>
        <authorList>
            <consortium name="The Broad Institute Genomics Platform"/>
            <consortium name="The Broad Institute Genome Sequencing Center for Infectious Disease"/>
            <person name="Wu L."/>
            <person name="Ma J."/>
        </authorList>
    </citation>
    <scope>NUCLEOTIDE SEQUENCE [LARGE SCALE GENOMIC DNA]</scope>
    <source>
        <strain evidence="15">CGMCC 4.1467</strain>
    </source>
</reference>
<keyword evidence="11 12" id="KW-0472">Membrane</keyword>
<dbReference type="RefSeq" id="WP_379715908.1">
    <property type="nucleotide sequence ID" value="NZ_JBHTBS010000015.1"/>
</dbReference>
<dbReference type="PANTHER" id="PTHR39188:SF3">
    <property type="entry name" value="STAGE IV SPORULATION PROTEIN FB"/>
    <property type="match status" value="1"/>
</dbReference>
<dbReference type="Pfam" id="PF02163">
    <property type="entry name" value="Peptidase_M50"/>
    <property type="match status" value="1"/>
</dbReference>
<comment type="similarity">
    <text evidence="3">Belongs to the peptidase M50B family.</text>
</comment>
<keyword evidence="7" id="KW-0378">Hydrolase</keyword>
<comment type="caution">
    <text evidence="14">The sequence shown here is derived from an EMBL/GenBank/DDBJ whole genome shotgun (WGS) entry which is preliminary data.</text>
</comment>
<keyword evidence="6" id="KW-0479">Metal-binding</keyword>
<keyword evidence="5 12" id="KW-0812">Transmembrane</keyword>
<evidence type="ECO:0000256" key="5">
    <source>
        <dbReference type="ARBA" id="ARBA00022692"/>
    </source>
</evidence>
<evidence type="ECO:0000313" key="14">
    <source>
        <dbReference type="EMBL" id="MFC7339319.1"/>
    </source>
</evidence>
<evidence type="ECO:0000256" key="11">
    <source>
        <dbReference type="ARBA" id="ARBA00023136"/>
    </source>
</evidence>
<dbReference type="EMBL" id="JBHTBS010000015">
    <property type="protein sequence ID" value="MFC7339319.1"/>
    <property type="molecule type" value="Genomic_DNA"/>
</dbReference>
<gene>
    <name evidence="14" type="ORF">ACFQY0_19155</name>
</gene>
<evidence type="ECO:0000256" key="6">
    <source>
        <dbReference type="ARBA" id="ARBA00022723"/>
    </source>
</evidence>
<feature type="transmembrane region" description="Helical" evidence="12">
    <location>
        <begin position="37"/>
        <end position="54"/>
    </location>
</feature>
<feature type="transmembrane region" description="Helical" evidence="12">
    <location>
        <begin position="128"/>
        <end position="148"/>
    </location>
</feature>
<feature type="transmembrane region" description="Helical" evidence="12">
    <location>
        <begin position="168"/>
        <end position="186"/>
    </location>
</feature>
<feature type="domain" description="Peptidase M50" evidence="13">
    <location>
        <begin position="122"/>
        <end position="164"/>
    </location>
</feature>
<name>A0ABW2LD82_9BACT</name>
<evidence type="ECO:0000256" key="10">
    <source>
        <dbReference type="ARBA" id="ARBA00023049"/>
    </source>
</evidence>
<organism evidence="14 15">
    <name type="scientific">Haloferula chungangensis</name>
    <dbReference type="NCBI Taxonomy" id="1048331"/>
    <lineage>
        <taxon>Bacteria</taxon>
        <taxon>Pseudomonadati</taxon>
        <taxon>Verrucomicrobiota</taxon>
        <taxon>Verrucomicrobiia</taxon>
        <taxon>Verrucomicrobiales</taxon>
        <taxon>Verrucomicrobiaceae</taxon>
        <taxon>Haloferula</taxon>
    </lineage>
</organism>
<comment type="subcellular location">
    <subcellularLocation>
        <location evidence="2">Membrane</location>
        <topology evidence="2">Multi-pass membrane protein</topology>
    </subcellularLocation>
</comment>
<proteinExistence type="inferred from homology"/>
<evidence type="ECO:0000256" key="2">
    <source>
        <dbReference type="ARBA" id="ARBA00004141"/>
    </source>
</evidence>
<keyword evidence="10" id="KW-0482">Metalloprotease</keyword>
<protein>
    <submittedName>
        <fullName evidence="14">Site-2 protease family protein</fullName>
    </submittedName>
</protein>
<evidence type="ECO:0000259" key="13">
    <source>
        <dbReference type="Pfam" id="PF02163"/>
    </source>
</evidence>
<evidence type="ECO:0000256" key="8">
    <source>
        <dbReference type="ARBA" id="ARBA00022833"/>
    </source>
</evidence>
<keyword evidence="4 14" id="KW-0645">Protease</keyword>
<accession>A0ABW2LD82</accession>
<feature type="transmembrane region" description="Helical" evidence="12">
    <location>
        <begin position="12"/>
        <end position="31"/>
    </location>
</feature>
<feature type="transmembrane region" description="Helical" evidence="12">
    <location>
        <begin position="66"/>
        <end position="88"/>
    </location>
</feature>
<feature type="transmembrane region" description="Helical" evidence="12">
    <location>
        <begin position="94"/>
        <end position="116"/>
    </location>
</feature>
<keyword evidence="15" id="KW-1185">Reference proteome</keyword>
<evidence type="ECO:0000256" key="4">
    <source>
        <dbReference type="ARBA" id="ARBA00022670"/>
    </source>
</evidence>
<evidence type="ECO:0000256" key="7">
    <source>
        <dbReference type="ARBA" id="ARBA00022801"/>
    </source>
</evidence>
<sequence>MVRFSLFGIPIEIRPWFWITMIIFGSLWTGSGSSRDAVILIALFVIAGSLSILVHELGHALVGRAFGAPTGIVLEAFGGYAAFPAGAFTRGQNFLVTAAGPGIQLIWGGIFLLILLFGNLPDTMIQRFVTYSVAVSFIWAIFNLLPVLPLDGGRLVEHTLGPKRTRTTLWISFATAVVITVLGVIYKQYFIALFLGSMAYQNWQAIQQHR</sequence>
<evidence type="ECO:0000256" key="9">
    <source>
        <dbReference type="ARBA" id="ARBA00022989"/>
    </source>
</evidence>
<dbReference type="GO" id="GO:0008233">
    <property type="term" value="F:peptidase activity"/>
    <property type="evidence" value="ECO:0007669"/>
    <property type="project" value="UniProtKB-KW"/>
</dbReference>
<dbReference type="Proteomes" id="UP001596472">
    <property type="component" value="Unassembled WGS sequence"/>
</dbReference>
<keyword evidence="9 12" id="KW-1133">Transmembrane helix</keyword>
<evidence type="ECO:0000256" key="3">
    <source>
        <dbReference type="ARBA" id="ARBA00007931"/>
    </source>
</evidence>
<comment type="cofactor">
    <cofactor evidence="1">
        <name>Zn(2+)</name>
        <dbReference type="ChEBI" id="CHEBI:29105"/>
    </cofactor>
</comment>
<dbReference type="GO" id="GO:0006508">
    <property type="term" value="P:proteolysis"/>
    <property type="evidence" value="ECO:0007669"/>
    <property type="project" value="UniProtKB-KW"/>
</dbReference>